<comment type="subcellular location">
    <subcellularLocation>
        <location evidence="1 11">Membrane</location>
        <topology evidence="1 11">Multi-pass membrane protein</topology>
    </subcellularLocation>
</comment>
<comment type="similarity">
    <text evidence="2 10">Belongs to the mitochondrial carrier (TC 2.A.29) family.</text>
</comment>
<name>A0AAD9WT33_9ROSI</name>
<evidence type="ECO:0000256" key="10">
    <source>
        <dbReference type="RuleBase" id="RU000488"/>
    </source>
</evidence>
<evidence type="ECO:0000256" key="2">
    <source>
        <dbReference type="ARBA" id="ARBA00006375"/>
    </source>
</evidence>
<evidence type="ECO:0000256" key="1">
    <source>
        <dbReference type="ARBA" id="ARBA00004141"/>
    </source>
</evidence>
<comment type="catalytic activity">
    <reaction evidence="8">
        <text>ADP(in) + ATP(out) = ADP(out) + ATP(in)</text>
        <dbReference type="Rhea" id="RHEA:34999"/>
        <dbReference type="ChEBI" id="CHEBI:30616"/>
        <dbReference type="ChEBI" id="CHEBI:456216"/>
    </reaction>
    <physiologicalReaction direction="left-to-right" evidence="8">
        <dbReference type="Rhea" id="RHEA:35000"/>
    </physiologicalReaction>
</comment>
<comment type="caution">
    <text evidence="12">The sequence shown here is derived from an EMBL/GenBank/DDBJ whole genome shotgun (WGS) entry which is preliminary data.</text>
</comment>
<dbReference type="Proteomes" id="UP001280121">
    <property type="component" value="Unassembled WGS sequence"/>
</dbReference>
<evidence type="ECO:0000256" key="5">
    <source>
        <dbReference type="ARBA" id="ARBA00022737"/>
    </source>
</evidence>
<evidence type="ECO:0000256" key="4">
    <source>
        <dbReference type="ARBA" id="ARBA00022692"/>
    </source>
</evidence>
<keyword evidence="13" id="KW-1185">Reference proteome</keyword>
<dbReference type="GO" id="GO:0140021">
    <property type="term" value="P:mitochondrial ADP transmembrane transport"/>
    <property type="evidence" value="ECO:0007669"/>
    <property type="project" value="InterPro"/>
</dbReference>
<proteinExistence type="inferred from homology"/>
<dbReference type="PANTHER" id="PTHR45635">
    <property type="entry name" value="ADP,ATP CARRIER PROTEIN 1-RELATED-RELATED"/>
    <property type="match status" value="1"/>
</dbReference>
<evidence type="ECO:0000256" key="11">
    <source>
        <dbReference type="RuleBase" id="RU368008"/>
    </source>
</evidence>
<evidence type="ECO:0000313" key="12">
    <source>
        <dbReference type="EMBL" id="KAK2642151.1"/>
    </source>
</evidence>
<gene>
    <name evidence="12" type="ORF">Ddye_023914</name>
</gene>
<dbReference type="InterPro" id="IPR023395">
    <property type="entry name" value="MCP_dom_sf"/>
</dbReference>
<keyword evidence="7 9" id="KW-0472">Membrane</keyword>
<comment type="subunit">
    <text evidence="11">Monomer.</text>
</comment>
<dbReference type="PRINTS" id="PR00926">
    <property type="entry name" value="MITOCARRIER"/>
</dbReference>
<protein>
    <recommendedName>
        <fullName evidence="11">ADP/ATP translocase</fullName>
    </recommendedName>
    <alternativeName>
        <fullName evidence="11">ADP,ATP carrier protein</fullName>
    </alternativeName>
</protein>
<dbReference type="InterPro" id="IPR018108">
    <property type="entry name" value="MCP_transmembrane"/>
</dbReference>
<dbReference type="SUPFAM" id="SSF103506">
    <property type="entry name" value="Mitochondrial carrier"/>
    <property type="match status" value="1"/>
</dbReference>
<evidence type="ECO:0000256" key="8">
    <source>
        <dbReference type="ARBA" id="ARBA00024143"/>
    </source>
</evidence>
<keyword evidence="5" id="KW-0677">Repeat</keyword>
<dbReference type="InterPro" id="IPR002113">
    <property type="entry name" value="ADT_euk_type"/>
</dbReference>
<keyword evidence="4 9" id="KW-0812">Transmembrane</keyword>
<feature type="repeat" description="Solcar" evidence="9">
    <location>
        <begin position="126"/>
        <end position="215"/>
    </location>
</feature>
<dbReference type="AlphaFoldDB" id="A0AAD9WT33"/>
<dbReference type="Gene3D" id="1.50.40.10">
    <property type="entry name" value="Mitochondrial carrier domain"/>
    <property type="match status" value="1"/>
</dbReference>
<evidence type="ECO:0000313" key="13">
    <source>
        <dbReference type="Proteomes" id="UP001280121"/>
    </source>
</evidence>
<reference evidence="12" key="1">
    <citation type="journal article" date="2023" name="Plant J.">
        <title>Genome sequences and population genomics provide insights into the demographic history, inbreeding, and mutation load of two 'living fossil' tree species of Dipteronia.</title>
        <authorList>
            <person name="Feng Y."/>
            <person name="Comes H.P."/>
            <person name="Chen J."/>
            <person name="Zhu S."/>
            <person name="Lu R."/>
            <person name="Zhang X."/>
            <person name="Li P."/>
            <person name="Qiu J."/>
            <person name="Olsen K.M."/>
            <person name="Qiu Y."/>
        </authorList>
    </citation>
    <scope>NUCLEOTIDE SEQUENCE</scope>
    <source>
        <strain evidence="12">KIB01</strain>
    </source>
</reference>
<evidence type="ECO:0000256" key="7">
    <source>
        <dbReference type="ARBA" id="ARBA00023136"/>
    </source>
</evidence>
<keyword evidence="6" id="KW-1133">Transmembrane helix</keyword>
<evidence type="ECO:0000256" key="6">
    <source>
        <dbReference type="ARBA" id="ARBA00022989"/>
    </source>
</evidence>
<dbReference type="GO" id="GO:0005471">
    <property type="term" value="F:ATP:ADP antiporter activity"/>
    <property type="evidence" value="ECO:0007669"/>
    <property type="project" value="UniProtKB-UniRule"/>
</dbReference>
<organism evidence="12 13">
    <name type="scientific">Dipteronia dyeriana</name>
    <dbReference type="NCBI Taxonomy" id="168575"/>
    <lineage>
        <taxon>Eukaryota</taxon>
        <taxon>Viridiplantae</taxon>
        <taxon>Streptophyta</taxon>
        <taxon>Embryophyta</taxon>
        <taxon>Tracheophyta</taxon>
        <taxon>Spermatophyta</taxon>
        <taxon>Magnoliopsida</taxon>
        <taxon>eudicotyledons</taxon>
        <taxon>Gunneridae</taxon>
        <taxon>Pentapetalae</taxon>
        <taxon>rosids</taxon>
        <taxon>malvids</taxon>
        <taxon>Sapindales</taxon>
        <taxon>Sapindaceae</taxon>
        <taxon>Hippocastanoideae</taxon>
        <taxon>Acereae</taxon>
        <taxon>Dipteronia</taxon>
    </lineage>
</organism>
<sequence length="290" mass="32425">MENGSLHPSIYVKIQGQPFSFINNFHKSQASSKGVCSVHAYANGVSHRLFGPACQRSASSTVTPTSPVFMGAPSEKGNDISLQIHASIVWFASTMAIAPIKRVIRDPLNNCIIGSLSNYENKDGYKKWIAANFLAVTAYKFLVYPLEYAQTRLANDISTCSKVEKRQFNGIIDVFRKTLKSDSIVGLYRGYNITLYEIFPKECTNNPEAGPMAKYALNIICTKLPTYPMDTMRRRMMMRSGEAVKYKNCWNAFSQILKTEGAKSRYKGAGAEVLGMPLYIGVSWLHLEFH</sequence>
<dbReference type="InterPro" id="IPR002067">
    <property type="entry name" value="MCP"/>
</dbReference>
<dbReference type="Pfam" id="PF00153">
    <property type="entry name" value="Mito_carr"/>
    <property type="match status" value="2"/>
</dbReference>
<accession>A0AAD9WT33</accession>
<dbReference type="EMBL" id="JANJYI010000007">
    <property type="protein sequence ID" value="KAK2642151.1"/>
    <property type="molecule type" value="Genomic_DNA"/>
</dbReference>
<keyword evidence="3 10" id="KW-0813">Transport</keyword>
<dbReference type="PROSITE" id="PS50920">
    <property type="entry name" value="SOLCAR"/>
    <property type="match status" value="1"/>
</dbReference>
<dbReference type="PANTHER" id="PTHR45635:SF23">
    <property type="entry name" value="ADP_ATP TRANSLOCASE"/>
    <property type="match status" value="1"/>
</dbReference>
<dbReference type="GO" id="GO:0005743">
    <property type="term" value="C:mitochondrial inner membrane"/>
    <property type="evidence" value="ECO:0007669"/>
    <property type="project" value="InterPro"/>
</dbReference>
<evidence type="ECO:0000256" key="3">
    <source>
        <dbReference type="ARBA" id="ARBA00022448"/>
    </source>
</evidence>
<evidence type="ECO:0000256" key="9">
    <source>
        <dbReference type="PROSITE-ProRule" id="PRU00282"/>
    </source>
</evidence>
<comment type="function">
    <text evidence="11">Catalyzes the exchange of ADP and ATP across the membrane.</text>
</comment>
<dbReference type="GO" id="GO:1990544">
    <property type="term" value="P:mitochondrial ATP transmembrane transport"/>
    <property type="evidence" value="ECO:0007669"/>
    <property type="project" value="InterPro"/>
</dbReference>